<sequence length="219" mass="24482">MRPIAPPIRWALSTCRARSSCRVRCASDRTIGHRGLPAAMPFLTKERGRMDKIAALIAKDEIRALSGAYMRGLDRRDADLMAGVFWPDSTTDYGFFQGSGPEFVTFAQAMLTQHLGNLHLLGQINIDLDGAQAYGEVYYFAWHRIMDGEAPTDLIIAGRYADRYEQRDGVWKIAHRSELIDWVRSDPASDHYLGRITGALLGGHGEADRTSQRAWLAKA</sequence>
<keyword evidence="3" id="KW-1185">Reference proteome</keyword>
<reference evidence="2 3" key="1">
    <citation type="submission" date="2019-01" db="EMBL/GenBank/DDBJ databases">
        <authorList>
            <person name="Chen W.-M."/>
        </authorList>
    </citation>
    <scope>NUCLEOTIDE SEQUENCE [LARGE SCALE GENOMIC DNA]</scope>
    <source>
        <strain evidence="2 3">FSY-9</strain>
    </source>
</reference>
<dbReference type="EMBL" id="SACO01000004">
    <property type="protein sequence ID" value="RVU05703.1"/>
    <property type="molecule type" value="Genomic_DNA"/>
</dbReference>
<organism evidence="2 3">
    <name type="scientific">Novosphingobium umbonatum</name>
    <dbReference type="NCBI Taxonomy" id="1908524"/>
    <lineage>
        <taxon>Bacteria</taxon>
        <taxon>Pseudomonadati</taxon>
        <taxon>Pseudomonadota</taxon>
        <taxon>Alphaproteobacteria</taxon>
        <taxon>Sphingomonadales</taxon>
        <taxon>Sphingomonadaceae</taxon>
        <taxon>Novosphingobium</taxon>
    </lineage>
</organism>
<protein>
    <submittedName>
        <fullName evidence="2">Nuclear transport factor 2 family protein</fullName>
    </submittedName>
</protein>
<dbReference type="CDD" id="cd00531">
    <property type="entry name" value="NTF2_like"/>
    <property type="match status" value="1"/>
</dbReference>
<dbReference type="Pfam" id="PF13577">
    <property type="entry name" value="SnoaL_4"/>
    <property type="match status" value="1"/>
</dbReference>
<evidence type="ECO:0000259" key="1">
    <source>
        <dbReference type="Pfam" id="PF13577"/>
    </source>
</evidence>
<dbReference type="SUPFAM" id="SSF54427">
    <property type="entry name" value="NTF2-like"/>
    <property type="match status" value="1"/>
</dbReference>
<dbReference type="Proteomes" id="UP000282837">
    <property type="component" value="Unassembled WGS sequence"/>
</dbReference>
<evidence type="ECO:0000313" key="3">
    <source>
        <dbReference type="Proteomes" id="UP000282837"/>
    </source>
</evidence>
<dbReference type="Gene3D" id="3.10.450.50">
    <property type="match status" value="1"/>
</dbReference>
<dbReference type="InterPro" id="IPR037401">
    <property type="entry name" value="SnoaL-like"/>
</dbReference>
<feature type="domain" description="SnoaL-like" evidence="1">
    <location>
        <begin position="56"/>
        <end position="176"/>
    </location>
</feature>
<evidence type="ECO:0000313" key="2">
    <source>
        <dbReference type="EMBL" id="RVU05703.1"/>
    </source>
</evidence>
<dbReference type="InterPro" id="IPR032710">
    <property type="entry name" value="NTF2-like_dom_sf"/>
</dbReference>
<dbReference type="OrthoDB" id="7191104at2"/>
<dbReference type="AlphaFoldDB" id="A0A3S2UT84"/>
<accession>A0A3S2UT84</accession>
<name>A0A3S2UT84_9SPHN</name>
<proteinExistence type="predicted"/>
<comment type="caution">
    <text evidence="2">The sequence shown here is derived from an EMBL/GenBank/DDBJ whole genome shotgun (WGS) entry which is preliminary data.</text>
</comment>
<gene>
    <name evidence="2" type="ORF">EOE18_06835</name>
</gene>